<name>A0A0A1ME74_9BACI</name>
<accession>A0A0A1ME74</accession>
<evidence type="ECO:0000313" key="6">
    <source>
        <dbReference type="EMBL" id="CEI83675.1"/>
    </source>
</evidence>
<dbReference type="NCBIfam" id="NF005750">
    <property type="entry name" value="PRK07574.1"/>
    <property type="match status" value="1"/>
</dbReference>
<gene>
    <name evidence="6" type="ORF">BN997_03593</name>
</gene>
<evidence type="ECO:0000256" key="1">
    <source>
        <dbReference type="ARBA" id="ARBA00005854"/>
    </source>
</evidence>
<dbReference type="InterPro" id="IPR036291">
    <property type="entry name" value="NAD(P)-bd_dom_sf"/>
</dbReference>
<dbReference type="PANTHER" id="PTHR42938">
    <property type="entry name" value="FORMATE DEHYDROGENASE 1"/>
    <property type="match status" value="1"/>
</dbReference>
<evidence type="ECO:0000313" key="7">
    <source>
        <dbReference type="Proteomes" id="UP000040453"/>
    </source>
</evidence>
<dbReference type="InterPro" id="IPR006140">
    <property type="entry name" value="D-isomer_DH_NAD-bd"/>
</dbReference>
<evidence type="ECO:0000259" key="5">
    <source>
        <dbReference type="Pfam" id="PF02826"/>
    </source>
</evidence>
<dbReference type="GO" id="GO:0051287">
    <property type="term" value="F:NAD binding"/>
    <property type="evidence" value="ECO:0007669"/>
    <property type="project" value="InterPro"/>
</dbReference>
<reference evidence="6 7" key="1">
    <citation type="submission" date="2014-11" db="EMBL/GenBank/DDBJ databases">
        <authorList>
            <person name="Urmite Genomes Urmite Genomes"/>
        </authorList>
    </citation>
    <scope>NUCLEOTIDE SEQUENCE [LARGE SCALE GENOMIC DNA]</scope>
    <source>
        <strain evidence="6 7">Oc5</strain>
    </source>
</reference>
<dbReference type="Proteomes" id="UP000040453">
    <property type="component" value="Unassembled WGS sequence"/>
</dbReference>
<dbReference type="Pfam" id="PF00389">
    <property type="entry name" value="2-Hacid_dh"/>
    <property type="match status" value="1"/>
</dbReference>
<feature type="domain" description="D-isomer specific 2-hydroxyacid dehydrogenase catalytic" evidence="4">
    <location>
        <begin position="41"/>
        <end position="320"/>
    </location>
</feature>
<evidence type="ECO:0000259" key="4">
    <source>
        <dbReference type="Pfam" id="PF00389"/>
    </source>
</evidence>
<dbReference type="EMBL" id="CDGG01000001">
    <property type="protein sequence ID" value="CEI83675.1"/>
    <property type="molecule type" value="Genomic_DNA"/>
</dbReference>
<dbReference type="OrthoDB" id="9805416at2"/>
<sequence length="343" mass="38242">MKIVALFPASTGSSQLLTKEASLGLRDFLNGTEDELVLITDDKEIDQHIEDMDVVISSPFLPAYITKERVEKAKNLKLAITAGIGSDHVDIEAAAEKGITVAEVTGSNNESVAEQNVMETLLLLRNYEEGHKQAEEGEWDLPRVGSGANELLNKKVGIFGFGRIGQLTAERLKAFNVELQYNDPFRKKDAEERIGVEYVTFDELIKSSDVVIIQSPLTADTENKFDQEIISQMKENAVLVNCARGAIVDKNAIVHAVNDGRIRYGGDVWYPQPAPVDHPWRSLKQTGLTVHYSGMTVEAQERIQKGVIEMLTNLMENTPIRDEYIIVDKNKVSHQSYQTNKNK</sequence>
<dbReference type="PROSITE" id="PS00671">
    <property type="entry name" value="D_2_HYDROXYACID_DH_3"/>
    <property type="match status" value="1"/>
</dbReference>
<protein>
    <submittedName>
        <fullName evidence="6">Formate dehydrogenase</fullName>
    </submittedName>
</protein>
<dbReference type="AlphaFoldDB" id="A0A0A1ME74"/>
<evidence type="ECO:0000256" key="3">
    <source>
        <dbReference type="RuleBase" id="RU003719"/>
    </source>
</evidence>
<dbReference type="RefSeq" id="WP_042534050.1">
    <property type="nucleotide sequence ID" value="NZ_CDGG01000001.1"/>
</dbReference>
<comment type="similarity">
    <text evidence="1 3">Belongs to the D-isomer specific 2-hydroxyacid dehydrogenase family.</text>
</comment>
<keyword evidence="7" id="KW-1185">Reference proteome</keyword>
<proteinExistence type="inferred from homology"/>
<dbReference type="SUPFAM" id="SSF51735">
    <property type="entry name" value="NAD(P)-binding Rossmann-fold domains"/>
    <property type="match status" value="1"/>
</dbReference>
<dbReference type="Pfam" id="PF02826">
    <property type="entry name" value="2-Hacid_dh_C"/>
    <property type="match status" value="1"/>
</dbReference>
<dbReference type="PANTHER" id="PTHR42938:SF9">
    <property type="entry name" value="FORMATE DEHYDROGENASE 1"/>
    <property type="match status" value="1"/>
</dbReference>
<dbReference type="InterPro" id="IPR029753">
    <property type="entry name" value="D-isomer_DH_CS"/>
</dbReference>
<dbReference type="STRING" id="545501.BN997_03593"/>
<feature type="domain" description="D-isomer specific 2-hydroxyacid dehydrogenase NAD-binding" evidence="5">
    <location>
        <begin position="120"/>
        <end position="292"/>
    </location>
</feature>
<evidence type="ECO:0000256" key="2">
    <source>
        <dbReference type="ARBA" id="ARBA00023002"/>
    </source>
</evidence>
<dbReference type="InterPro" id="IPR006139">
    <property type="entry name" value="D-isomer_2_OHA_DH_cat_dom"/>
</dbReference>
<dbReference type="GO" id="GO:0016616">
    <property type="term" value="F:oxidoreductase activity, acting on the CH-OH group of donors, NAD or NADP as acceptor"/>
    <property type="evidence" value="ECO:0007669"/>
    <property type="project" value="InterPro"/>
</dbReference>
<organism evidence="6 7">
    <name type="scientific">Oceanobacillus oncorhynchi</name>
    <dbReference type="NCBI Taxonomy" id="545501"/>
    <lineage>
        <taxon>Bacteria</taxon>
        <taxon>Bacillati</taxon>
        <taxon>Bacillota</taxon>
        <taxon>Bacilli</taxon>
        <taxon>Bacillales</taxon>
        <taxon>Bacillaceae</taxon>
        <taxon>Oceanobacillus</taxon>
    </lineage>
</organism>
<dbReference type="Gene3D" id="3.40.50.720">
    <property type="entry name" value="NAD(P)-binding Rossmann-like Domain"/>
    <property type="match status" value="2"/>
</dbReference>
<keyword evidence="2 3" id="KW-0560">Oxidoreductase</keyword>
<dbReference type="SUPFAM" id="SSF52283">
    <property type="entry name" value="Formate/glycerate dehydrogenase catalytic domain-like"/>
    <property type="match status" value="1"/>
</dbReference>